<keyword evidence="1" id="KW-0145">Chemotaxis</keyword>
<organism evidence="4 5">
    <name type="scientific">Geobacillus kaustophilus GBlys</name>
    <dbReference type="NCBI Taxonomy" id="1337888"/>
    <lineage>
        <taxon>Bacteria</taxon>
        <taxon>Bacillati</taxon>
        <taxon>Bacillota</taxon>
        <taxon>Bacilli</taxon>
        <taxon>Bacillales</taxon>
        <taxon>Anoxybacillaceae</taxon>
        <taxon>Geobacillus</taxon>
        <taxon>Geobacillus thermoleovorans group</taxon>
    </lineage>
</organism>
<dbReference type="GO" id="GO:0006935">
    <property type="term" value="P:chemotaxis"/>
    <property type="evidence" value="ECO:0007669"/>
    <property type="project" value="UniProtKB-KW"/>
</dbReference>
<gene>
    <name evidence="4" type="ORF">GBL_0398</name>
</gene>
<proteinExistence type="predicted"/>
<evidence type="ECO:0000313" key="5">
    <source>
        <dbReference type="Proteomes" id="UP000016424"/>
    </source>
</evidence>
<dbReference type="InterPro" id="IPR028976">
    <property type="entry name" value="CheC-like_sf"/>
</dbReference>
<dbReference type="AlphaFoldDB" id="S4N9U5"/>
<protein>
    <submittedName>
        <fullName evidence="4">CheY-P phosphatase CheC</fullName>
    </submittedName>
</protein>
<accession>S4N9U5</accession>
<dbReference type="Pfam" id="PF04509">
    <property type="entry name" value="CheC"/>
    <property type="match status" value="2"/>
</dbReference>
<keyword evidence="2" id="KW-0378">Hydrolase</keyword>
<dbReference type="InterPro" id="IPR050992">
    <property type="entry name" value="CheZ_family_phosphatases"/>
</dbReference>
<dbReference type="GO" id="GO:0016787">
    <property type="term" value="F:hydrolase activity"/>
    <property type="evidence" value="ECO:0007669"/>
    <property type="project" value="UniProtKB-KW"/>
</dbReference>
<dbReference type="CDD" id="cd17909">
    <property type="entry name" value="CheC_ClassI"/>
    <property type="match status" value="1"/>
</dbReference>
<sequence length="212" mass="23059">MTLDDIRNLTGMHIDILREIGNIGAGNAATALSTLLNKKIEMAVPRVQIATFAEMMESIGGPEQIVACVYLRIEGEAPGNMFFVLPPEQAERFVRRMIGDDSFSFQGEAHELGCSALQELGNILAGSYLSALADFTRLNLHPSVPALAIDMIGAVLSFGLLELSRVGDYAILIDTAIYDERRPDESINGHFFLLPDPESFSTIFRALGVDGL</sequence>
<evidence type="ECO:0000259" key="3">
    <source>
        <dbReference type="Pfam" id="PF04509"/>
    </source>
</evidence>
<feature type="domain" description="CheC-like protein" evidence="3">
    <location>
        <begin position="12"/>
        <end position="47"/>
    </location>
</feature>
<dbReference type="PANTHER" id="PTHR43693:SF1">
    <property type="entry name" value="PROTEIN PHOSPHATASE CHEZ"/>
    <property type="match status" value="1"/>
</dbReference>
<dbReference type="Proteomes" id="UP000016424">
    <property type="component" value="Unassembled WGS sequence"/>
</dbReference>
<comment type="caution">
    <text evidence="4">The sequence shown here is derived from an EMBL/GenBank/DDBJ whole genome shotgun (WGS) entry which is preliminary data.</text>
</comment>
<dbReference type="Gene3D" id="3.40.1550.10">
    <property type="entry name" value="CheC-like"/>
    <property type="match status" value="1"/>
</dbReference>
<evidence type="ECO:0000256" key="1">
    <source>
        <dbReference type="ARBA" id="ARBA00022500"/>
    </source>
</evidence>
<dbReference type="EMBL" id="BASG01000002">
    <property type="protein sequence ID" value="GAD12181.1"/>
    <property type="molecule type" value="Genomic_DNA"/>
</dbReference>
<feature type="domain" description="CheC-like protein" evidence="3">
    <location>
        <begin position="113"/>
        <end position="147"/>
    </location>
</feature>
<dbReference type="InterPro" id="IPR007597">
    <property type="entry name" value="CheC"/>
</dbReference>
<dbReference type="PANTHER" id="PTHR43693">
    <property type="entry name" value="PROTEIN PHOSPHATASE CHEZ"/>
    <property type="match status" value="1"/>
</dbReference>
<evidence type="ECO:0000313" key="4">
    <source>
        <dbReference type="EMBL" id="GAD12181.1"/>
    </source>
</evidence>
<evidence type="ECO:0000256" key="2">
    <source>
        <dbReference type="ARBA" id="ARBA00022801"/>
    </source>
</evidence>
<dbReference type="SUPFAM" id="SSF103039">
    <property type="entry name" value="CheC-like"/>
    <property type="match status" value="1"/>
</dbReference>
<reference evidence="5" key="1">
    <citation type="journal article" date="2013" name="Genome">
        <title>Draft Genome Sequence of Geobacillus kaustophilus GBlys, a Lysogenic Strain with Bacteriophage phiOH2.</title>
        <authorList>
            <person name="Doi K."/>
            <person name="Mori K."/>
            <person name="Martono H."/>
            <person name="Nagayoshi Y."/>
            <person name="Fujino Y."/>
            <person name="Tashiro K."/>
            <person name="Kuhara S."/>
            <person name="Ohshima T."/>
        </authorList>
    </citation>
    <scope>NUCLEOTIDE SEQUENCE [LARGE SCALE GENOMIC DNA]</scope>
    <source>
        <strain evidence="5">GBlys</strain>
    </source>
</reference>
<name>S4N9U5_GEOKU</name>